<dbReference type="SUPFAM" id="SSF53300">
    <property type="entry name" value="vWA-like"/>
    <property type="match status" value="1"/>
</dbReference>
<evidence type="ECO:0000313" key="7">
    <source>
        <dbReference type="EMBL" id="PEN08463.1"/>
    </source>
</evidence>
<dbReference type="EMBL" id="PDEP01000003">
    <property type="protein sequence ID" value="PEN08463.1"/>
    <property type="molecule type" value="Genomic_DNA"/>
</dbReference>
<dbReference type="Gene3D" id="3.40.50.410">
    <property type="entry name" value="von Willebrand factor, type A domain"/>
    <property type="match status" value="1"/>
</dbReference>
<gene>
    <name evidence="7" type="ORF">CRI93_04955</name>
</gene>
<reference evidence="7 8" key="1">
    <citation type="submission" date="2017-10" db="EMBL/GenBank/DDBJ databases">
        <title>Draft genome of Longimonas halophila.</title>
        <authorList>
            <person name="Goh K.M."/>
            <person name="Shamsir M.S."/>
            <person name="Lim S.W."/>
        </authorList>
    </citation>
    <scope>NUCLEOTIDE SEQUENCE [LARGE SCALE GENOMIC DNA]</scope>
    <source>
        <strain evidence="7 8">KCTC 42399</strain>
    </source>
</reference>
<feature type="domain" description="VWFA" evidence="6">
    <location>
        <begin position="87"/>
        <end position="274"/>
    </location>
</feature>
<evidence type="ECO:0000259" key="6">
    <source>
        <dbReference type="PROSITE" id="PS50234"/>
    </source>
</evidence>
<dbReference type="InterPro" id="IPR036465">
    <property type="entry name" value="vWFA_dom_sf"/>
</dbReference>
<keyword evidence="4 5" id="KW-0472">Membrane</keyword>
<evidence type="ECO:0000256" key="1">
    <source>
        <dbReference type="ARBA" id="ARBA00022475"/>
    </source>
</evidence>
<dbReference type="Pfam" id="PF00092">
    <property type="entry name" value="VWA"/>
    <property type="match status" value="1"/>
</dbReference>
<protein>
    <submittedName>
        <fullName evidence="7">Aerotolerance regulator BatA</fullName>
    </submittedName>
</protein>
<keyword evidence="1" id="KW-1003">Cell membrane</keyword>
<keyword evidence="8" id="KW-1185">Reference proteome</keyword>
<dbReference type="SMART" id="SM00327">
    <property type="entry name" value="VWA"/>
    <property type="match status" value="1"/>
</dbReference>
<dbReference type="InterPro" id="IPR050768">
    <property type="entry name" value="UPF0353/GerABKA_families"/>
</dbReference>
<dbReference type="Proteomes" id="UP000221024">
    <property type="component" value="Unassembled WGS sequence"/>
</dbReference>
<dbReference type="OrthoDB" id="6206554at2"/>
<feature type="transmembrane region" description="Helical" evidence="5">
    <location>
        <begin position="53"/>
        <end position="70"/>
    </location>
</feature>
<feature type="transmembrane region" description="Helical" evidence="5">
    <location>
        <begin position="294"/>
        <end position="311"/>
    </location>
</feature>
<sequence>MTFAYPWVLWGLVALLLWAVWRWWQGPHEDGVAVPTLAGVPERVSWRVWVRRALPLVRGVALALIIVALARPQQHDVVQVDTTEGIDLVLALDASTSMRTADFPPNRFEAARSVAIDFVQGRPNDRMGLVVFAGRAFTQAPLTTDRAFLTDAIEALRLGQFERGTAIGAALATSVNRLRESEAPSRVVVLLTDGRNNRGSIDPLTAAEIARVLGIRVYTIGVGAFEDAPFEPEADPESDDEVDESTLTAMAERTGGQYFRASDTEALRTIYNEIAGMEQGEIETTTYTDVSERFAGFAGAALFLVLVHTLLRTTAARRVP</sequence>
<name>A0A2H3NZN8_9BACT</name>
<keyword evidence="2 5" id="KW-0812">Transmembrane</keyword>
<evidence type="ECO:0000256" key="3">
    <source>
        <dbReference type="ARBA" id="ARBA00022989"/>
    </source>
</evidence>
<comment type="caution">
    <text evidence="7">The sequence shown here is derived from an EMBL/GenBank/DDBJ whole genome shotgun (WGS) entry which is preliminary data.</text>
</comment>
<evidence type="ECO:0000256" key="4">
    <source>
        <dbReference type="ARBA" id="ARBA00023136"/>
    </source>
</evidence>
<dbReference type="PROSITE" id="PS50234">
    <property type="entry name" value="VWFA"/>
    <property type="match status" value="1"/>
</dbReference>
<dbReference type="InterPro" id="IPR033881">
    <property type="entry name" value="vWA_BatA_type"/>
</dbReference>
<accession>A0A2H3NZN8</accession>
<evidence type="ECO:0000256" key="2">
    <source>
        <dbReference type="ARBA" id="ARBA00022692"/>
    </source>
</evidence>
<dbReference type="RefSeq" id="WP_098061505.1">
    <property type="nucleotide sequence ID" value="NZ_PDEP01000003.1"/>
</dbReference>
<evidence type="ECO:0000313" key="8">
    <source>
        <dbReference type="Proteomes" id="UP000221024"/>
    </source>
</evidence>
<feature type="transmembrane region" description="Helical" evidence="5">
    <location>
        <begin position="6"/>
        <end position="24"/>
    </location>
</feature>
<dbReference type="InterPro" id="IPR002035">
    <property type="entry name" value="VWF_A"/>
</dbReference>
<proteinExistence type="predicted"/>
<evidence type="ECO:0000256" key="5">
    <source>
        <dbReference type="SAM" id="Phobius"/>
    </source>
</evidence>
<dbReference type="CDD" id="cd01467">
    <property type="entry name" value="vWA_BatA_type"/>
    <property type="match status" value="1"/>
</dbReference>
<dbReference type="PRINTS" id="PR00453">
    <property type="entry name" value="VWFADOMAIN"/>
</dbReference>
<dbReference type="Pfam" id="PF07584">
    <property type="entry name" value="BatA"/>
    <property type="match status" value="1"/>
</dbReference>
<dbReference type="PANTHER" id="PTHR22550">
    <property type="entry name" value="SPORE GERMINATION PROTEIN"/>
    <property type="match status" value="1"/>
</dbReference>
<dbReference type="InterPro" id="IPR011933">
    <property type="entry name" value="Double_TM_dom"/>
</dbReference>
<dbReference type="NCBIfam" id="TIGR02226">
    <property type="entry name" value="two_anch"/>
    <property type="match status" value="1"/>
</dbReference>
<dbReference type="AlphaFoldDB" id="A0A2H3NZN8"/>
<organism evidence="7 8">
    <name type="scientific">Longimonas halophila</name>
    <dbReference type="NCBI Taxonomy" id="1469170"/>
    <lineage>
        <taxon>Bacteria</taxon>
        <taxon>Pseudomonadati</taxon>
        <taxon>Rhodothermota</taxon>
        <taxon>Rhodothermia</taxon>
        <taxon>Rhodothermales</taxon>
        <taxon>Salisaetaceae</taxon>
        <taxon>Longimonas</taxon>
    </lineage>
</organism>
<keyword evidence="3 5" id="KW-1133">Transmembrane helix</keyword>
<dbReference type="InterPro" id="IPR024163">
    <property type="entry name" value="Aerotolerance_reg_N"/>
</dbReference>
<dbReference type="PANTHER" id="PTHR22550:SF5">
    <property type="entry name" value="LEUCINE ZIPPER PROTEIN 4"/>
    <property type="match status" value="1"/>
</dbReference>